<feature type="compositionally biased region" description="Low complexity" evidence="1">
    <location>
        <begin position="108"/>
        <end position="119"/>
    </location>
</feature>
<proteinExistence type="predicted"/>
<name>A0ABQ3D8G2_9ACTN</name>
<accession>A0ABQ3D8G2</accession>
<dbReference type="RefSeq" id="WP_189894361.1">
    <property type="nucleotide sequence ID" value="NZ_BMVN01000056.1"/>
</dbReference>
<evidence type="ECO:0000313" key="3">
    <source>
        <dbReference type="Proteomes" id="UP000653644"/>
    </source>
</evidence>
<keyword evidence="3" id="KW-1185">Reference proteome</keyword>
<protein>
    <submittedName>
        <fullName evidence="2">Uncharacterized protein</fullName>
    </submittedName>
</protein>
<feature type="region of interest" description="Disordered" evidence="1">
    <location>
        <begin position="40"/>
        <end position="119"/>
    </location>
</feature>
<reference evidence="3" key="1">
    <citation type="journal article" date="2019" name="Int. J. Syst. Evol. Microbiol.">
        <title>The Global Catalogue of Microorganisms (GCM) 10K type strain sequencing project: providing services to taxonomists for standard genome sequencing and annotation.</title>
        <authorList>
            <consortium name="The Broad Institute Genomics Platform"/>
            <consortium name="The Broad Institute Genome Sequencing Center for Infectious Disease"/>
            <person name="Wu L."/>
            <person name="Ma J."/>
        </authorList>
    </citation>
    <scope>NUCLEOTIDE SEQUENCE [LARGE SCALE GENOMIC DNA]</scope>
    <source>
        <strain evidence="3">JCM 4733</strain>
    </source>
</reference>
<sequence>MSRADIGDRTRRDLERLVQRAVWLLPNAFWGIGRSRLSQWAQSAPQGRLPKPSTKRPTPSASVSAPIGPHSDFGPGQEVEALTLFTQRVEDHRDGQRRRRQQLDHPAEQAASSSQPPAA</sequence>
<organism evidence="2 3">
    <name type="scientific">Streptomyces canarius</name>
    <dbReference type="NCBI Taxonomy" id="285453"/>
    <lineage>
        <taxon>Bacteria</taxon>
        <taxon>Bacillati</taxon>
        <taxon>Actinomycetota</taxon>
        <taxon>Actinomycetes</taxon>
        <taxon>Kitasatosporales</taxon>
        <taxon>Streptomycetaceae</taxon>
        <taxon>Streptomyces</taxon>
    </lineage>
</organism>
<dbReference type="Proteomes" id="UP000653644">
    <property type="component" value="Unassembled WGS sequence"/>
</dbReference>
<comment type="caution">
    <text evidence="2">The sequence shown here is derived from an EMBL/GenBank/DDBJ whole genome shotgun (WGS) entry which is preliminary data.</text>
</comment>
<evidence type="ECO:0000313" key="2">
    <source>
        <dbReference type="EMBL" id="GHA65787.1"/>
    </source>
</evidence>
<evidence type="ECO:0000256" key="1">
    <source>
        <dbReference type="SAM" id="MobiDB-lite"/>
    </source>
</evidence>
<dbReference type="EMBL" id="BMVN01000056">
    <property type="protein sequence ID" value="GHA65787.1"/>
    <property type="molecule type" value="Genomic_DNA"/>
</dbReference>
<gene>
    <name evidence="2" type="ORF">GCM10010345_82080</name>
</gene>